<evidence type="ECO:0000313" key="6">
    <source>
        <dbReference type="Proteomes" id="UP000598996"/>
    </source>
</evidence>
<keyword evidence="2" id="KW-0378">Hydrolase</keyword>
<organism evidence="5 6">
    <name type="scientific">Paractinoplanes lichenicola</name>
    <dbReference type="NCBI Taxonomy" id="2802976"/>
    <lineage>
        <taxon>Bacteria</taxon>
        <taxon>Bacillati</taxon>
        <taxon>Actinomycetota</taxon>
        <taxon>Actinomycetes</taxon>
        <taxon>Micromonosporales</taxon>
        <taxon>Micromonosporaceae</taxon>
        <taxon>Paractinoplanes</taxon>
    </lineage>
</organism>
<name>A0ABS1W3G6_9ACTN</name>
<sequence length="163" mass="18772">MPRYARRSARVLLIDAEDRVLLLRSALLSEPGFAWFTPGGGVKWWERLRPAAARELREEVGLTVRPRELRAVAFTTGYADLTFAKGLFRDDFFVHRVDRHEVDTSGHTELERKHYAGFRWWSAADLMITDETVYPFRLGELLTELVAGRPSARLVELPWHHAG</sequence>
<accession>A0ABS1W3G6</accession>
<evidence type="ECO:0000313" key="5">
    <source>
        <dbReference type="EMBL" id="MBL7261269.1"/>
    </source>
</evidence>
<evidence type="ECO:0000256" key="2">
    <source>
        <dbReference type="ARBA" id="ARBA00022801"/>
    </source>
</evidence>
<keyword evidence="6" id="KW-1185">Reference proteome</keyword>
<dbReference type="Gene3D" id="3.90.79.10">
    <property type="entry name" value="Nucleoside Triphosphate Pyrophosphohydrolase"/>
    <property type="match status" value="1"/>
</dbReference>
<dbReference type="EMBL" id="JAENHO010000018">
    <property type="protein sequence ID" value="MBL7261269.1"/>
    <property type="molecule type" value="Genomic_DNA"/>
</dbReference>
<dbReference type="InterPro" id="IPR020084">
    <property type="entry name" value="NUDIX_hydrolase_CS"/>
</dbReference>
<dbReference type="PANTHER" id="PTHR43046">
    <property type="entry name" value="GDP-MANNOSE MANNOSYL HYDROLASE"/>
    <property type="match status" value="1"/>
</dbReference>
<dbReference type="Proteomes" id="UP000598996">
    <property type="component" value="Unassembled WGS sequence"/>
</dbReference>
<evidence type="ECO:0000256" key="1">
    <source>
        <dbReference type="ARBA" id="ARBA00001946"/>
    </source>
</evidence>
<proteinExistence type="predicted"/>
<dbReference type="PROSITE" id="PS51462">
    <property type="entry name" value="NUDIX"/>
    <property type="match status" value="1"/>
</dbReference>
<dbReference type="Pfam" id="PF00293">
    <property type="entry name" value="NUDIX"/>
    <property type="match status" value="1"/>
</dbReference>
<reference evidence="5 6" key="1">
    <citation type="submission" date="2021-01" db="EMBL/GenBank/DDBJ databases">
        <title>Actinoplanes sp. nov. LDG1-01 isolated from lichen.</title>
        <authorList>
            <person name="Saeng-In P."/>
            <person name="Phongsopitanun W."/>
            <person name="Kanchanasin P."/>
            <person name="Yuki M."/>
            <person name="Kudo T."/>
            <person name="Ohkuma M."/>
            <person name="Tanasupawat S."/>
        </authorList>
    </citation>
    <scope>NUCLEOTIDE SEQUENCE [LARGE SCALE GENOMIC DNA]</scope>
    <source>
        <strain evidence="5 6">LDG1-01</strain>
    </source>
</reference>
<dbReference type="PANTHER" id="PTHR43046:SF12">
    <property type="entry name" value="GDP-MANNOSE MANNOSYL HYDROLASE"/>
    <property type="match status" value="1"/>
</dbReference>
<dbReference type="CDD" id="cd04685">
    <property type="entry name" value="NUDIX_Hydrolase"/>
    <property type="match status" value="1"/>
</dbReference>
<evidence type="ECO:0000259" key="4">
    <source>
        <dbReference type="PROSITE" id="PS51462"/>
    </source>
</evidence>
<dbReference type="RefSeq" id="WP_202997992.1">
    <property type="nucleotide sequence ID" value="NZ_JAENHO010000018.1"/>
</dbReference>
<dbReference type="SUPFAM" id="SSF55811">
    <property type="entry name" value="Nudix"/>
    <property type="match status" value="1"/>
</dbReference>
<protein>
    <submittedName>
        <fullName evidence="5">NUDIX domain-containing protein</fullName>
    </submittedName>
</protein>
<evidence type="ECO:0000256" key="3">
    <source>
        <dbReference type="ARBA" id="ARBA00022842"/>
    </source>
</evidence>
<dbReference type="InterPro" id="IPR000086">
    <property type="entry name" value="NUDIX_hydrolase_dom"/>
</dbReference>
<dbReference type="PROSITE" id="PS00893">
    <property type="entry name" value="NUDIX_BOX"/>
    <property type="match status" value="1"/>
</dbReference>
<keyword evidence="3" id="KW-0460">Magnesium</keyword>
<dbReference type="InterPro" id="IPR015797">
    <property type="entry name" value="NUDIX_hydrolase-like_dom_sf"/>
</dbReference>
<comment type="cofactor">
    <cofactor evidence="1">
        <name>Mg(2+)</name>
        <dbReference type="ChEBI" id="CHEBI:18420"/>
    </cofactor>
</comment>
<comment type="caution">
    <text evidence="5">The sequence shown here is derived from an EMBL/GenBank/DDBJ whole genome shotgun (WGS) entry which is preliminary data.</text>
</comment>
<gene>
    <name evidence="5" type="ORF">JKJ07_43990</name>
</gene>
<feature type="domain" description="Nudix hydrolase" evidence="4">
    <location>
        <begin position="4"/>
        <end position="142"/>
    </location>
</feature>